<dbReference type="InterPro" id="IPR001810">
    <property type="entry name" value="F-box_dom"/>
</dbReference>
<dbReference type="SUPFAM" id="SSF81383">
    <property type="entry name" value="F-box domain"/>
    <property type="match status" value="1"/>
</dbReference>
<dbReference type="SUPFAM" id="SSF117281">
    <property type="entry name" value="Kelch motif"/>
    <property type="match status" value="1"/>
</dbReference>
<evidence type="ECO:0000313" key="3">
    <source>
        <dbReference type="Proteomes" id="UP000823674"/>
    </source>
</evidence>
<evidence type="ECO:0000313" key="2">
    <source>
        <dbReference type="EMBL" id="KAG5403267.1"/>
    </source>
</evidence>
<dbReference type="PROSITE" id="PS50181">
    <property type="entry name" value="FBOX"/>
    <property type="match status" value="1"/>
</dbReference>
<accession>A0ABQ7MXA7</accession>
<dbReference type="InterPro" id="IPR036047">
    <property type="entry name" value="F-box-like_dom_sf"/>
</dbReference>
<dbReference type="SMART" id="SM00256">
    <property type="entry name" value="FBOX"/>
    <property type="match status" value="1"/>
</dbReference>
<comment type="caution">
    <text evidence="2">The sequence shown here is derived from an EMBL/GenBank/DDBJ whole genome shotgun (WGS) entry which is preliminary data.</text>
</comment>
<dbReference type="InterPro" id="IPR017451">
    <property type="entry name" value="F-box-assoc_interact_dom"/>
</dbReference>
<dbReference type="PANTHER" id="PTHR31111:SF113">
    <property type="entry name" value="F-BOX ASSOCIATED UBIQUITINATION EFFECTOR FAMILY PROTEIN"/>
    <property type="match status" value="1"/>
</dbReference>
<dbReference type="InterPro" id="IPR013187">
    <property type="entry name" value="F-box-assoc_dom_typ3"/>
</dbReference>
<dbReference type="Pfam" id="PF00646">
    <property type="entry name" value="F-box"/>
    <property type="match status" value="1"/>
</dbReference>
<evidence type="ECO:0000259" key="1">
    <source>
        <dbReference type="PROSITE" id="PS50181"/>
    </source>
</evidence>
<feature type="domain" description="F-box" evidence="1">
    <location>
        <begin position="1"/>
        <end position="43"/>
    </location>
</feature>
<organism evidence="2 3">
    <name type="scientific">Brassica rapa subsp. trilocularis</name>
    <dbReference type="NCBI Taxonomy" id="1813537"/>
    <lineage>
        <taxon>Eukaryota</taxon>
        <taxon>Viridiplantae</taxon>
        <taxon>Streptophyta</taxon>
        <taxon>Embryophyta</taxon>
        <taxon>Tracheophyta</taxon>
        <taxon>Spermatophyta</taxon>
        <taxon>Magnoliopsida</taxon>
        <taxon>eudicotyledons</taxon>
        <taxon>Gunneridae</taxon>
        <taxon>Pentapetalae</taxon>
        <taxon>rosids</taxon>
        <taxon>malvids</taxon>
        <taxon>Brassicales</taxon>
        <taxon>Brassicaceae</taxon>
        <taxon>Brassiceae</taxon>
        <taxon>Brassica</taxon>
    </lineage>
</organism>
<dbReference type="PANTHER" id="PTHR31111">
    <property type="entry name" value="BNAA05G37150D PROTEIN-RELATED"/>
    <property type="match status" value="1"/>
</dbReference>
<proteinExistence type="predicted"/>
<reference evidence="2 3" key="1">
    <citation type="submission" date="2021-03" db="EMBL/GenBank/DDBJ databases">
        <authorList>
            <person name="King G.J."/>
            <person name="Bancroft I."/>
            <person name="Baten A."/>
            <person name="Bloomfield J."/>
            <person name="Borpatragohain P."/>
            <person name="He Z."/>
            <person name="Irish N."/>
            <person name="Irwin J."/>
            <person name="Liu K."/>
            <person name="Mauleon R.P."/>
            <person name="Moore J."/>
            <person name="Morris R."/>
            <person name="Ostergaard L."/>
            <person name="Wang B."/>
            <person name="Wells R."/>
        </authorList>
    </citation>
    <scope>NUCLEOTIDE SEQUENCE [LARGE SCALE GENOMIC DNA]</scope>
    <source>
        <strain evidence="2">R-o-18</strain>
        <tissue evidence="2">Leaf</tissue>
    </source>
</reference>
<dbReference type="Proteomes" id="UP000823674">
    <property type="component" value="Chromosome A03"/>
</dbReference>
<dbReference type="NCBIfam" id="TIGR01640">
    <property type="entry name" value="F_box_assoc_1"/>
    <property type="match status" value="1"/>
</dbReference>
<gene>
    <name evidence="2" type="primary">A03p007720.1_BraROA</name>
    <name evidence="2" type="ORF">IGI04_009386</name>
</gene>
<sequence length="480" mass="56102">MYLVPEVLEEIFLGLPLKSILEFKTVSKQWRSILESKRFAERRRRMVNIQTKLKIIVAVDRNLIQHELHRDEEVEMVYLHSNVTASRPSLSCDSLVCIPVPGWVKVFNPSTGVFLRFSSGPETMISRDFDPRFEIFPRCWRMGFGKDNITETYKIVRICFNDDLEICRRCEILDVNIGRWRRLRPPPYVLGFKRKSTCVNGSIYWVEVIPRHKLLALNLHTEEWRHLTLPQGTLGTSCQVANLENRLALAATYFSNHHWNVKIWCLHAPQEEAWSVIYTIRLFPSEHRYDGVFPLWFWARPVAVSKQGNLFFHDNCKRLFKYYPETDVVRCIHRDICVISPFVEDLVPLGRLDSVPDMMRTYGLRHLDHVPFSSRIPNFFRRMEFPSLDIVAFPASGLVLIQNRMPFFFLHRCSCIWLCEMFAEVSRLRLLDRRSSLNGHDVFPYLHGFLDDANVIGTCEVRAEIVLGSVAAVLTLHDCD</sequence>
<dbReference type="InterPro" id="IPR015915">
    <property type="entry name" value="Kelch-typ_b-propeller"/>
</dbReference>
<name>A0ABQ7MXA7_BRACM</name>
<dbReference type="Pfam" id="PF08268">
    <property type="entry name" value="FBA_3"/>
    <property type="match status" value="1"/>
</dbReference>
<keyword evidence="3" id="KW-1185">Reference proteome</keyword>
<protein>
    <recommendedName>
        <fullName evidence="1">F-box domain-containing protein</fullName>
    </recommendedName>
</protein>
<dbReference type="EMBL" id="JADBGQ010000003">
    <property type="protein sequence ID" value="KAG5403267.1"/>
    <property type="molecule type" value="Genomic_DNA"/>
</dbReference>